<reference evidence="2" key="1">
    <citation type="submission" date="2020-06" db="EMBL/GenBank/DDBJ databases">
        <authorList>
            <person name="Li T."/>
            <person name="Hu X."/>
            <person name="Zhang T."/>
            <person name="Song X."/>
            <person name="Zhang H."/>
            <person name="Dai N."/>
            <person name="Sheng W."/>
            <person name="Hou X."/>
            <person name="Wei L."/>
        </authorList>
    </citation>
    <scope>NUCLEOTIDE SEQUENCE</scope>
    <source>
        <strain evidence="2">G02</strain>
        <tissue evidence="2">Leaf</tissue>
    </source>
</reference>
<evidence type="ECO:0000256" key="1">
    <source>
        <dbReference type="SAM" id="MobiDB-lite"/>
    </source>
</evidence>
<evidence type="ECO:0000313" key="2">
    <source>
        <dbReference type="EMBL" id="KAL0430845.1"/>
    </source>
</evidence>
<protein>
    <submittedName>
        <fullName evidence="2">Uncharacterized protein</fullName>
    </submittedName>
</protein>
<proteinExistence type="predicted"/>
<gene>
    <name evidence="2" type="ORF">Sradi_0710500</name>
</gene>
<feature type="region of interest" description="Disordered" evidence="1">
    <location>
        <begin position="71"/>
        <end position="117"/>
    </location>
</feature>
<dbReference type="EMBL" id="JACGWJ010000003">
    <property type="protein sequence ID" value="KAL0430845.1"/>
    <property type="molecule type" value="Genomic_DNA"/>
</dbReference>
<comment type="caution">
    <text evidence="2">The sequence shown here is derived from an EMBL/GenBank/DDBJ whole genome shotgun (WGS) entry which is preliminary data.</text>
</comment>
<dbReference type="AlphaFoldDB" id="A0AAW2VS04"/>
<name>A0AAW2VS04_SESRA</name>
<feature type="compositionally biased region" description="Basic residues" evidence="1">
    <location>
        <begin position="85"/>
        <end position="108"/>
    </location>
</feature>
<sequence length="117" mass="12976">MNARFANKVRVRKGTIPENVLLELENTEVAGSSTPSDRNSLHYYHSAPVMADPEGPNGRCVSEVPECPPLVVGESKAVQGEPRKSQKRKRKSKSRSKSRRKSKSRSSRSTKSANRNV</sequence>
<reference evidence="2" key="2">
    <citation type="journal article" date="2024" name="Plant">
        <title>Genomic evolution and insights into agronomic trait innovations of Sesamum species.</title>
        <authorList>
            <person name="Miao H."/>
            <person name="Wang L."/>
            <person name="Qu L."/>
            <person name="Liu H."/>
            <person name="Sun Y."/>
            <person name="Le M."/>
            <person name="Wang Q."/>
            <person name="Wei S."/>
            <person name="Zheng Y."/>
            <person name="Lin W."/>
            <person name="Duan Y."/>
            <person name="Cao H."/>
            <person name="Xiong S."/>
            <person name="Wang X."/>
            <person name="Wei L."/>
            <person name="Li C."/>
            <person name="Ma Q."/>
            <person name="Ju M."/>
            <person name="Zhao R."/>
            <person name="Li G."/>
            <person name="Mu C."/>
            <person name="Tian Q."/>
            <person name="Mei H."/>
            <person name="Zhang T."/>
            <person name="Gao T."/>
            <person name="Zhang H."/>
        </authorList>
    </citation>
    <scope>NUCLEOTIDE SEQUENCE</scope>
    <source>
        <strain evidence="2">G02</strain>
    </source>
</reference>
<organism evidence="2">
    <name type="scientific">Sesamum radiatum</name>
    <name type="common">Black benniseed</name>
    <dbReference type="NCBI Taxonomy" id="300843"/>
    <lineage>
        <taxon>Eukaryota</taxon>
        <taxon>Viridiplantae</taxon>
        <taxon>Streptophyta</taxon>
        <taxon>Embryophyta</taxon>
        <taxon>Tracheophyta</taxon>
        <taxon>Spermatophyta</taxon>
        <taxon>Magnoliopsida</taxon>
        <taxon>eudicotyledons</taxon>
        <taxon>Gunneridae</taxon>
        <taxon>Pentapetalae</taxon>
        <taxon>asterids</taxon>
        <taxon>lamiids</taxon>
        <taxon>Lamiales</taxon>
        <taxon>Pedaliaceae</taxon>
        <taxon>Sesamum</taxon>
    </lineage>
</organism>
<accession>A0AAW2VS04</accession>